<sequence>MRLEIPLSSERAADTVEENHIQAKLAWYLVFMGLMMLPDDNVPEAAALLRKDTRQVLECLEAPPQPLCSSTDMIEEQQQSLVLMRCLAEFAGLERTLEQHEFHDSYSTWDNFALYCRFVGVEGNNLFGNFDPTEMCRALSQSRLATVFDLQSLDFAHLVDCMRQSLPIGGGFPENVEDGIWIQCRHRKASV</sequence>
<gene>
    <name evidence="1" type="ORF">VM1G_00672</name>
</gene>
<accession>A0A194VK33</accession>
<reference evidence="1" key="1">
    <citation type="submission" date="2014-12" db="EMBL/GenBank/DDBJ databases">
        <title>Genome Sequence of Valsa Canker Pathogens Uncovers a Specific Adaption of Colonization on Woody Bark.</title>
        <authorList>
            <person name="Yin Z."/>
            <person name="Liu H."/>
            <person name="Gao X."/>
            <person name="Li Z."/>
            <person name="Song N."/>
            <person name="Ke X."/>
            <person name="Dai Q."/>
            <person name="Wu Y."/>
            <person name="Sun Y."/>
            <person name="Xu J.-R."/>
            <person name="Kang Z.K."/>
            <person name="Wang L."/>
            <person name="Huang L."/>
        </authorList>
    </citation>
    <scope>NUCLEOTIDE SEQUENCE [LARGE SCALE GENOMIC DNA]</scope>
    <source>
        <strain evidence="1">03-8</strain>
    </source>
</reference>
<evidence type="ECO:0000313" key="1">
    <source>
        <dbReference type="EMBL" id="KUI64504.1"/>
    </source>
</evidence>
<organism evidence="1 2">
    <name type="scientific">Cytospora mali</name>
    <name type="common">Apple Valsa canker fungus</name>
    <name type="synonym">Valsa mali</name>
    <dbReference type="NCBI Taxonomy" id="578113"/>
    <lineage>
        <taxon>Eukaryota</taxon>
        <taxon>Fungi</taxon>
        <taxon>Dikarya</taxon>
        <taxon>Ascomycota</taxon>
        <taxon>Pezizomycotina</taxon>
        <taxon>Sordariomycetes</taxon>
        <taxon>Sordariomycetidae</taxon>
        <taxon>Diaporthales</taxon>
        <taxon>Cytosporaceae</taxon>
        <taxon>Cytospora</taxon>
    </lineage>
</organism>
<dbReference type="AlphaFoldDB" id="A0A194VK33"/>
<evidence type="ECO:0000313" key="2">
    <source>
        <dbReference type="Proteomes" id="UP000078559"/>
    </source>
</evidence>
<proteinExistence type="predicted"/>
<dbReference type="EMBL" id="CM003098">
    <property type="protein sequence ID" value="KUI64504.1"/>
    <property type="molecule type" value="Genomic_DNA"/>
</dbReference>
<name>A0A194VK33_CYTMA</name>
<keyword evidence="2" id="KW-1185">Reference proteome</keyword>
<dbReference type="Proteomes" id="UP000078559">
    <property type="component" value="Chromosome 1"/>
</dbReference>
<protein>
    <submittedName>
        <fullName evidence="1">Uncharacterized protein</fullName>
    </submittedName>
</protein>